<reference evidence="2" key="1">
    <citation type="journal article" date="2020" name="mSystems">
        <title>Genome- and Community-Level Interaction Insights into Carbon Utilization and Element Cycling Functions of Hydrothermarchaeota in Hydrothermal Sediment.</title>
        <authorList>
            <person name="Zhou Z."/>
            <person name="Liu Y."/>
            <person name="Xu W."/>
            <person name="Pan J."/>
            <person name="Luo Z.H."/>
            <person name="Li M."/>
        </authorList>
    </citation>
    <scope>NUCLEOTIDE SEQUENCE [LARGE SCALE GENOMIC DNA]</scope>
    <source>
        <strain evidence="2">SpSt-23</strain>
    </source>
</reference>
<dbReference type="InterPro" id="IPR036388">
    <property type="entry name" value="WH-like_DNA-bd_sf"/>
</dbReference>
<dbReference type="InterPro" id="IPR036390">
    <property type="entry name" value="WH_DNA-bd_sf"/>
</dbReference>
<accession>A0A7C2FQM4</accession>
<gene>
    <name evidence="2" type="ORF">ENP55_02910</name>
</gene>
<dbReference type="SUPFAM" id="SSF46785">
    <property type="entry name" value="Winged helix' DNA-binding domain"/>
    <property type="match status" value="1"/>
</dbReference>
<evidence type="ECO:0000259" key="1">
    <source>
        <dbReference type="SMART" id="SM00418"/>
    </source>
</evidence>
<dbReference type="AlphaFoldDB" id="A0A7C2FQM4"/>
<protein>
    <recommendedName>
        <fullName evidence="1">HTH arsR-type domain-containing protein</fullName>
    </recommendedName>
</protein>
<proteinExistence type="predicted"/>
<dbReference type="EMBL" id="DSJT01000013">
    <property type="protein sequence ID" value="HEF87243.1"/>
    <property type="molecule type" value="Genomic_DNA"/>
</dbReference>
<dbReference type="SMART" id="SM00418">
    <property type="entry name" value="HTH_ARSR"/>
    <property type="match status" value="1"/>
</dbReference>
<dbReference type="Gene3D" id="1.10.10.10">
    <property type="entry name" value="Winged helix-like DNA-binding domain superfamily/Winged helix DNA-binding domain"/>
    <property type="match status" value="1"/>
</dbReference>
<organism evidence="2">
    <name type="scientific">Thermosphaera aggregans</name>
    <dbReference type="NCBI Taxonomy" id="54254"/>
    <lineage>
        <taxon>Archaea</taxon>
        <taxon>Thermoproteota</taxon>
        <taxon>Thermoprotei</taxon>
        <taxon>Desulfurococcales</taxon>
        <taxon>Desulfurococcaceae</taxon>
        <taxon>Thermosphaera</taxon>
    </lineage>
</organism>
<comment type="caution">
    <text evidence="2">The sequence shown here is derived from an EMBL/GenBank/DDBJ whole genome shotgun (WGS) entry which is preliminary data.</text>
</comment>
<dbReference type="InterPro" id="IPR001845">
    <property type="entry name" value="HTH_ArsR_DNA-bd_dom"/>
</dbReference>
<sequence>MKVLCLSNRTRINIVEKILDYIAREEKALKTHILYASNLNSSNLNKYLDWMVKLGLVEKYENNRNIAYTITPKGMEILDKLKNLNGVLNSKRDLLSDELVFYRDVFKKTMGSQEFTVSYKSVIGRTGLTYIHLIVRYGDVENLLLSLNDAAVSQYLIRNLAYSLLVSDDTGMPLLIILRNKIVQDVVAKLSSLNTSGRRVKTIVV</sequence>
<dbReference type="InterPro" id="IPR038723">
    <property type="entry name" value="ArnR1-like_HTH"/>
</dbReference>
<feature type="domain" description="HTH arsR-type" evidence="1">
    <location>
        <begin position="2"/>
        <end position="83"/>
    </location>
</feature>
<dbReference type="GO" id="GO:0003700">
    <property type="term" value="F:DNA-binding transcription factor activity"/>
    <property type="evidence" value="ECO:0007669"/>
    <property type="project" value="InterPro"/>
</dbReference>
<dbReference type="Pfam" id="PF14947">
    <property type="entry name" value="HTH_45"/>
    <property type="match status" value="1"/>
</dbReference>
<evidence type="ECO:0000313" key="2">
    <source>
        <dbReference type="EMBL" id="HEF87243.1"/>
    </source>
</evidence>
<name>A0A7C2FQM4_9CREN</name>